<comment type="pathway">
    <text evidence="2 9 10">Cell wall biogenesis; peptidoglycan biosynthesis.</text>
</comment>
<feature type="domain" description="Mur ligase central" evidence="12">
    <location>
        <begin position="115"/>
        <end position="292"/>
    </location>
</feature>
<evidence type="ECO:0000259" key="12">
    <source>
        <dbReference type="Pfam" id="PF08245"/>
    </source>
</evidence>
<dbReference type="InterPro" id="IPR036615">
    <property type="entry name" value="Mur_ligase_C_dom_sf"/>
</dbReference>
<keyword evidence="9 10" id="KW-0133">Cell shape</keyword>
<proteinExistence type="inferred from homology"/>
<comment type="function">
    <text evidence="9 10">Cell wall formation. Catalyzes the addition of glutamate to the nucleotide precursor UDP-N-acetylmuramoyl-L-alanine (UMA).</text>
</comment>
<gene>
    <name evidence="9" type="primary">murD</name>
    <name evidence="13" type="ORF">CCC_01664</name>
</gene>
<dbReference type="UniPathway" id="UPA00219"/>
<dbReference type="GO" id="GO:0071555">
    <property type="term" value="P:cell wall organization"/>
    <property type="evidence" value="ECO:0007669"/>
    <property type="project" value="UniProtKB-KW"/>
</dbReference>
<evidence type="ECO:0000256" key="8">
    <source>
        <dbReference type="ARBA" id="ARBA00023306"/>
    </source>
</evidence>
<evidence type="ECO:0000256" key="7">
    <source>
        <dbReference type="ARBA" id="ARBA00022840"/>
    </source>
</evidence>
<keyword evidence="9 10" id="KW-0573">Peptidoglycan synthesis</keyword>
<dbReference type="GO" id="GO:0005524">
    <property type="term" value="F:ATP binding"/>
    <property type="evidence" value="ECO:0007669"/>
    <property type="project" value="UniProtKB-UniRule"/>
</dbReference>
<dbReference type="Pfam" id="PF02875">
    <property type="entry name" value="Mur_ligase_C"/>
    <property type="match status" value="1"/>
</dbReference>
<dbReference type="GO" id="GO:0005737">
    <property type="term" value="C:cytoplasm"/>
    <property type="evidence" value="ECO:0007669"/>
    <property type="project" value="UniProtKB-SubCell"/>
</dbReference>
<comment type="similarity">
    <text evidence="9">Belongs to the MurCDEF family.</text>
</comment>
<evidence type="ECO:0000256" key="4">
    <source>
        <dbReference type="ARBA" id="ARBA00022598"/>
    </source>
</evidence>
<comment type="catalytic activity">
    <reaction evidence="9 10">
        <text>UDP-N-acetyl-alpha-D-muramoyl-L-alanine + D-glutamate + ATP = UDP-N-acetyl-alpha-D-muramoyl-L-alanyl-D-glutamate + ADP + phosphate + H(+)</text>
        <dbReference type="Rhea" id="RHEA:16429"/>
        <dbReference type="ChEBI" id="CHEBI:15378"/>
        <dbReference type="ChEBI" id="CHEBI:29986"/>
        <dbReference type="ChEBI" id="CHEBI:30616"/>
        <dbReference type="ChEBI" id="CHEBI:43474"/>
        <dbReference type="ChEBI" id="CHEBI:83898"/>
        <dbReference type="ChEBI" id="CHEBI:83900"/>
        <dbReference type="ChEBI" id="CHEBI:456216"/>
        <dbReference type="EC" id="6.3.2.9"/>
    </reaction>
</comment>
<dbReference type="Pfam" id="PF08245">
    <property type="entry name" value="Mur_ligase_M"/>
    <property type="match status" value="1"/>
</dbReference>
<keyword evidence="4 9" id="KW-0436">Ligase</keyword>
<reference evidence="13 14" key="1">
    <citation type="submission" date="2015-01" db="EMBL/GenBank/DDBJ databases">
        <title>Genome Sequence of Magnetospirillum magnetotacticum Strain MS-1.</title>
        <authorList>
            <person name="Marinov G.K."/>
            <person name="Smalley M.D."/>
            <person name="DeSalvo G."/>
        </authorList>
    </citation>
    <scope>NUCLEOTIDE SEQUENCE [LARGE SCALE GENOMIC DNA]</scope>
    <source>
        <strain evidence="13 14">MS-1</strain>
    </source>
</reference>
<organism evidence="13 14">
    <name type="scientific">Paramagnetospirillum magnetotacticum MS-1</name>
    <dbReference type="NCBI Taxonomy" id="272627"/>
    <lineage>
        <taxon>Bacteria</taxon>
        <taxon>Pseudomonadati</taxon>
        <taxon>Pseudomonadota</taxon>
        <taxon>Alphaproteobacteria</taxon>
        <taxon>Rhodospirillales</taxon>
        <taxon>Magnetospirillaceae</taxon>
        <taxon>Paramagnetospirillum</taxon>
    </lineage>
</organism>
<keyword evidence="3 9" id="KW-0963">Cytoplasm</keyword>
<dbReference type="EC" id="6.3.2.9" evidence="9 10"/>
<dbReference type="PANTHER" id="PTHR43692:SF1">
    <property type="entry name" value="UDP-N-ACETYLMURAMOYLALANINE--D-GLUTAMATE LIGASE"/>
    <property type="match status" value="1"/>
</dbReference>
<feature type="domain" description="Mur ligase C-terminal" evidence="11">
    <location>
        <begin position="314"/>
        <end position="428"/>
    </location>
</feature>
<dbReference type="PANTHER" id="PTHR43692">
    <property type="entry name" value="UDP-N-ACETYLMURAMOYLALANINE--D-GLUTAMATE LIGASE"/>
    <property type="match status" value="1"/>
</dbReference>
<keyword evidence="9 10" id="KW-0961">Cell wall biogenesis/degradation</keyword>
<evidence type="ECO:0000256" key="9">
    <source>
        <dbReference type="HAMAP-Rule" id="MF_00639"/>
    </source>
</evidence>
<dbReference type="GO" id="GO:0051301">
    <property type="term" value="P:cell division"/>
    <property type="evidence" value="ECO:0007669"/>
    <property type="project" value="UniProtKB-KW"/>
</dbReference>
<accession>A0A0C2YNW8</accession>
<dbReference type="SUPFAM" id="SSF51984">
    <property type="entry name" value="MurCD N-terminal domain"/>
    <property type="match status" value="1"/>
</dbReference>
<evidence type="ECO:0000256" key="2">
    <source>
        <dbReference type="ARBA" id="ARBA00004752"/>
    </source>
</evidence>
<dbReference type="Gene3D" id="3.40.50.720">
    <property type="entry name" value="NAD(P)-binding Rossmann-like Domain"/>
    <property type="match status" value="1"/>
</dbReference>
<dbReference type="InterPro" id="IPR018109">
    <property type="entry name" value="Folylpolyglutamate_synth_CS"/>
</dbReference>
<evidence type="ECO:0000256" key="5">
    <source>
        <dbReference type="ARBA" id="ARBA00022618"/>
    </source>
</evidence>
<dbReference type="Gene3D" id="3.90.190.20">
    <property type="entry name" value="Mur ligase, C-terminal domain"/>
    <property type="match status" value="1"/>
</dbReference>
<dbReference type="InterPro" id="IPR005762">
    <property type="entry name" value="MurD"/>
</dbReference>
<keyword evidence="8 9" id="KW-0131">Cell cycle</keyword>
<dbReference type="GO" id="GO:0004326">
    <property type="term" value="F:tetrahydrofolylpolyglutamate synthase activity"/>
    <property type="evidence" value="ECO:0007669"/>
    <property type="project" value="InterPro"/>
</dbReference>
<dbReference type="PROSITE" id="PS01011">
    <property type="entry name" value="FOLYLPOLYGLU_SYNT_1"/>
    <property type="match status" value="1"/>
</dbReference>
<evidence type="ECO:0000259" key="11">
    <source>
        <dbReference type="Pfam" id="PF02875"/>
    </source>
</evidence>
<dbReference type="GO" id="GO:0008764">
    <property type="term" value="F:UDP-N-acetylmuramoylalanine-D-glutamate ligase activity"/>
    <property type="evidence" value="ECO:0007669"/>
    <property type="project" value="UniProtKB-UniRule"/>
</dbReference>
<feature type="binding site" evidence="9">
    <location>
        <begin position="117"/>
        <end position="123"/>
    </location>
    <ligand>
        <name>ATP</name>
        <dbReference type="ChEBI" id="CHEBI:30616"/>
    </ligand>
</feature>
<dbReference type="InterPro" id="IPR013221">
    <property type="entry name" value="Mur_ligase_cen"/>
</dbReference>
<comment type="subcellular location">
    <subcellularLocation>
        <location evidence="1 9 10">Cytoplasm</location>
    </subcellularLocation>
</comment>
<dbReference type="OrthoDB" id="9809796at2"/>
<name>A0A0C2YNW8_PARME</name>
<dbReference type="GO" id="GO:0009252">
    <property type="term" value="P:peptidoglycan biosynthetic process"/>
    <property type="evidence" value="ECO:0007669"/>
    <property type="project" value="UniProtKB-UniRule"/>
</dbReference>
<dbReference type="SUPFAM" id="SSF53244">
    <property type="entry name" value="MurD-like peptide ligases, peptide-binding domain"/>
    <property type="match status" value="1"/>
</dbReference>
<keyword evidence="14" id="KW-1185">Reference proteome</keyword>
<dbReference type="InterPro" id="IPR004101">
    <property type="entry name" value="Mur_ligase_C"/>
</dbReference>
<keyword evidence="7 9" id="KW-0067">ATP-binding</keyword>
<keyword evidence="6 9" id="KW-0547">Nucleotide-binding</keyword>
<dbReference type="AlphaFoldDB" id="A0A0C2YNW8"/>
<keyword evidence="5 9" id="KW-0132">Cell division</keyword>
<evidence type="ECO:0000256" key="10">
    <source>
        <dbReference type="RuleBase" id="RU003664"/>
    </source>
</evidence>
<dbReference type="STRING" id="272627.CCC_01664"/>
<evidence type="ECO:0000256" key="6">
    <source>
        <dbReference type="ARBA" id="ARBA00022741"/>
    </source>
</evidence>
<dbReference type="InterPro" id="IPR036565">
    <property type="entry name" value="Mur-like_cat_sf"/>
</dbReference>
<dbReference type="Proteomes" id="UP000031971">
    <property type="component" value="Unassembled WGS sequence"/>
</dbReference>
<evidence type="ECO:0000256" key="3">
    <source>
        <dbReference type="ARBA" id="ARBA00022490"/>
    </source>
</evidence>
<dbReference type="HAMAP" id="MF_00639">
    <property type="entry name" value="MurD"/>
    <property type="match status" value="1"/>
</dbReference>
<dbReference type="SUPFAM" id="SSF53623">
    <property type="entry name" value="MurD-like peptide ligases, catalytic domain"/>
    <property type="match status" value="1"/>
</dbReference>
<evidence type="ECO:0000313" key="14">
    <source>
        <dbReference type="Proteomes" id="UP000031971"/>
    </source>
</evidence>
<dbReference type="RefSeq" id="WP_009868919.1">
    <property type="nucleotide sequence ID" value="NZ_JXSL01000034.1"/>
</dbReference>
<comment type="caution">
    <text evidence="13">The sequence shown here is derived from an EMBL/GenBank/DDBJ whole genome shotgun (WGS) entry which is preliminary data.</text>
</comment>
<protein>
    <recommendedName>
        <fullName evidence="9 10">UDP-N-acetylmuramoylalanine--D-glutamate ligase</fullName>
        <ecNumber evidence="9 10">6.3.2.9</ecNumber>
    </recommendedName>
    <alternativeName>
        <fullName evidence="9">D-glutamic acid-adding enzyme</fullName>
    </alternativeName>
    <alternativeName>
        <fullName evidence="9">UDP-N-acetylmuramoyl-L-alanyl-D-glutamate synthetase</fullName>
    </alternativeName>
</protein>
<evidence type="ECO:0000313" key="13">
    <source>
        <dbReference type="EMBL" id="KIL96798.1"/>
    </source>
</evidence>
<dbReference type="EMBL" id="JXSL01000034">
    <property type="protein sequence ID" value="KIL96798.1"/>
    <property type="molecule type" value="Genomic_DNA"/>
</dbReference>
<dbReference type="NCBIfam" id="TIGR01087">
    <property type="entry name" value="murD"/>
    <property type="match status" value="1"/>
</dbReference>
<dbReference type="GO" id="GO:0008360">
    <property type="term" value="P:regulation of cell shape"/>
    <property type="evidence" value="ECO:0007669"/>
    <property type="project" value="UniProtKB-KW"/>
</dbReference>
<sequence>MIPVPFLKGKRVLVMGLGKSGTATARALLAAGAGVMAWDDGETARRAAAETAIPIRDPALIPMEKADLVVWSPGIPHTHPQPHAIAEKARAANVPVVCDVELLGLAKAGTRMLAVTGTNGKSTTTTLLAHVLAECGLPVAAGGNLGTAALDLPELPGDGRYVLELSSYQLELTHSLKLGAAILLNITPDHLGRHGGMNGYIAAKRRVFDFLTPGGAAVIGVDDGPCRAIAAELERRGLRVVKISVESVLTEGVSAPDGVLLDNGKPVTDLKEIPSLPGSHNWQNACAVYAAARAEGLSPKDIAAALSTYPGLAHRQELVGEDHGIAWINDSKATNADAVEKALVCYEHIYWILGGQAKEGGIASLERHFGRIQHAFLIGEASEAFAATLEGKVRYTRCVTLANAVAAARNLAVSDDIPGAVVLLSPACASWDQFKSFEDRGDTFRDLVQAFGEGGAA</sequence>
<evidence type="ECO:0000256" key="1">
    <source>
        <dbReference type="ARBA" id="ARBA00004496"/>
    </source>
</evidence>
<dbReference type="Gene3D" id="3.40.1190.10">
    <property type="entry name" value="Mur-like, catalytic domain"/>
    <property type="match status" value="1"/>
</dbReference>